<gene>
    <name evidence="4" type="ORF">B296_00038185</name>
</gene>
<reference evidence="4 5" key="1">
    <citation type="journal article" date="2014" name="Agronomy (Basel)">
        <title>A Draft Genome Sequence for Ensete ventricosum, the Drought-Tolerant Tree Against Hunger.</title>
        <authorList>
            <person name="Harrison J."/>
            <person name="Moore K.A."/>
            <person name="Paszkiewicz K."/>
            <person name="Jones T."/>
            <person name="Grant M."/>
            <person name="Ambacheew D."/>
            <person name="Muzemil S."/>
            <person name="Studholme D.J."/>
        </authorList>
    </citation>
    <scope>NUCLEOTIDE SEQUENCE [LARGE SCALE GENOMIC DNA]</scope>
</reference>
<organism evidence="4 5">
    <name type="scientific">Ensete ventricosum</name>
    <name type="common">Abyssinian banana</name>
    <name type="synonym">Musa ensete</name>
    <dbReference type="NCBI Taxonomy" id="4639"/>
    <lineage>
        <taxon>Eukaryota</taxon>
        <taxon>Viridiplantae</taxon>
        <taxon>Streptophyta</taxon>
        <taxon>Embryophyta</taxon>
        <taxon>Tracheophyta</taxon>
        <taxon>Spermatophyta</taxon>
        <taxon>Magnoliopsida</taxon>
        <taxon>Liliopsida</taxon>
        <taxon>Zingiberales</taxon>
        <taxon>Musaceae</taxon>
        <taxon>Ensete</taxon>
    </lineage>
</organism>
<comment type="caution">
    <text evidence="4">The sequence shown here is derived from an EMBL/GenBank/DDBJ whole genome shotgun (WGS) entry which is preliminary data.</text>
</comment>
<keyword evidence="2" id="KW-0378">Hydrolase</keyword>
<dbReference type="GO" id="GO:0008094">
    <property type="term" value="F:ATP-dependent activity, acting on DNA"/>
    <property type="evidence" value="ECO:0007669"/>
    <property type="project" value="TreeGrafter"/>
</dbReference>
<accession>A0A426Z9T5</accession>
<name>A0A426Z9T5_ENSVE</name>
<dbReference type="GO" id="GO:0005524">
    <property type="term" value="F:ATP binding"/>
    <property type="evidence" value="ECO:0007669"/>
    <property type="project" value="UniProtKB-KW"/>
</dbReference>
<proteinExistence type="predicted"/>
<dbReference type="GO" id="GO:0005634">
    <property type="term" value="C:nucleus"/>
    <property type="evidence" value="ECO:0007669"/>
    <property type="project" value="TreeGrafter"/>
</dbReference>
<evidence type="ECO:0000313" key="5">
    <source>
        <dbReference type="Proteomes" id="UP000287651"/>
    </source>
</evidence>
<dbReference type="PANTHER" id="PTHR45626">
    <property type="entry name" value="TRANSCRIPTION TERMINATION FACTOR 2-RELATED"/>
    <property type="match status" value="1"/>
</dbReference>
<sequence length="62" mass="7007">VLFFFWQNLGQPRLEDDLPEGLLAVPLLKHQKIALAWMVQKEKSTHCAGGILADDQVFFLGI</sequence>
<dbReference type="Proteomes" id="UP000287651">
    <property type="component" value="Unassembled WGS sequence"/>
</dbReference>
<keyword evidence="3" id="KW-0067">ATP-binding</keyword>
<evidence type="ECO:0000256" key="2">
    <source>
        <dbReference type="ARBA" id="ARBA00022801"/>
    </source>
</evidence>
<dbReference type="PANTHER" id="PTHR45626:SF24">
    <property type="entry name" value="HELICASE-LIKE TRANSCRIPTION FACTOR CHR28-RELATED"/>
    <property type="match status" value="1"/>
</dbReference>
<feature type="non-terminal residue" evidence="4">
    <location>
        <position position="1"/>
    </location>
</feature>
<protein>
    <submittedName>
        <fullName evidence="4">Uncharacterized protein</fullName>
    </submittedName>
</protein>
<evidence type="ECO:0000256" key="3">
    <source>
        <dbReference type="ARBA" id="ARBA00022840"/>
    </source>
</evidence>
<dbReference type="AlphaFoldDB" id="A0A426Z9T5"/>
<evidence type="ECO:0000313" key="4">
    <source>
        <dbReference type="EMBL" id="RRT60719.1"/>
    </source>
</evidence>
<keyword evidence="1" id="KW-0547">Nucleotide-binding</keyword>
<dbReference type="GO" id="GO:0016787">
    <property type="term" value="F:hydrolase activity"/>
    <property type="evidence" value="ECO:0007669"/>
    <property type="project" value="UniProtKB-KW"/>
</dbReference>
<dbReference type="InterPro" id="IPR050628">
    <property type="entry name" value="SNF2_RAD54_helicase_TF"/>
</dbReference>
<dbReference type="EMBL" id="AMZH03007668">
    <property type="protein sequence ID" value="RRT60719.1"/>
    <property type="molecule type" value="Genomic_DNA"/>
</dbReference>
<evidence type="ECO:0000256" key="1">
    <source>
        <dbReference type="ARBA" id="ARBA00022741"/>
    </source>
</evidence>
<dbReference type="GO" id="GO:0006281">
    <property type="term" value="P:DNA repair"/>
    <property type="evidence" value="ECO:0007669"/>
    <property type="project" value="TreeGrafter"/>
</dbReference>